<keyword evidence="1" id="KW-0472">Membrane</keyword>
<protein>
    <recommendedName>
        <fullName evidence="4">Insulin-induced protein family</fullName>
    </recommendedName>
</protein>
<dbReference type="PANTHER" id="PTHR36774:SF1">
    <property type="entry name" value="INSULIN-INDUCED PROTEIN"/>
    <property type="match status" value="1"/>
</dbReference>
<evidence type="ECO:0000313" key="3">
    <source>
        <dbReference type="Proteomes" id="UP000008311"/>
    </source>
</evidence>
<dbReference type="eggNOG" id="ENOG502QSSS">
    <property type="taxonomic scope" value="Eukaryota"/>
</dbReference>
<name>B9RNA1_RICCO</name>
<dbReference type="EMBL" id="EQ973790">
    <property type="protein sequence ID" value="EEF47224.1"/>
    <property type="molecule type" value="Genomic_DNA"/>
</dbReference>
<feature type="transmembrane region" description="Helical" evidence="1">
    <location>
        <begin position="179"/>
        <end position="200"/>
    </location>
</feature>
<feature type="transmembrane region" description="Helical" evidence="1">
    <location>
        <begin position="156"/>
        <end position="172"/>
    </location>
</feature>
<dbReference type="KEGG" id="rcu:8267300"/>
<dbReference type="InParanoid" id="B9RNA1"/>
<dbReference type="FunCoup" id="B9RNA1">
    <property type="interactions" value="823"/>
</dbReference>
<evidence type="ECO:0000313" key="2">
    <source>
        <dbReference type="EMBL" id="EEF47224.1"/>
    </source>
</evidence>
<proteinExistence type="predicted"/>
<dbReference type="PANTHER" id="PTHR36774">
    <property type="entry name" value="INSULIN-INDUCED PROTEIN"/>
    <property type="match status" value="1"/>
</dbReference>
<organism evidence="2 3">
    <name type="scientific">Ricinus communis</name>
    <name type="common">Castor bean</name>
    <dbReference type="NCBI Taxonomy" id="3988"/>
    <lineage>
        <taxon>Eukaryota</taxon>
        <taxon>Viridiplantae</taxon>
        <taxon>Streptophyta</taxon>
        <taxon>Embryophyta</taxon>
        <taxon>Tracheophyta</taxon>
        <taxon>Spermatophyta</taxon>
        <taxon>Magnoliopsida</taxon>
        <taxon>eudicotyledons</taxon>
        <taxon>Gunneridae</taxon>
        <taxon>Pentapetalae</taxon>
        <taxon>rosids</taxon>
        <taxon>fabids</taxon>
        <taxon>Malpighiales</taxon>
        <taxon>Euphorbiaceae</taxon>
        <taxon>Acalyphoideae</taxon>
        <taxon>Acalypheae</taxon>
        <taxon>Ricinus</taxon>
    </lineage>
</organism>
<feature type="transmembrane region" description="Helical" evidence="1">
    <location>
        <begin position="212"/>
        <end position="233"/>
    </location>
</feature>
<dbReference type="OrthoDB" id="205546at2759"/>
<evidence type="ECO:0008006" key="4">
    <source>
        <dbReference type="Google" id="ProtNLM"/>
    </source>
</evidence>
<reference evidence="3" key="1">
    <citation type="journal article" date="2010" name="Nat. Biotechnol.">
        <title>Draft genome sequence of the oilseed species Ricinus communis.</title>
        <authorList>
            <person name="Chan A.P."/>
            <person name="Crabtree J."/>
            <person name="Zhao Q."/>
            <person name="Lorenzi H."/>
            <person name="Orvis J."/>
            <person name="Puiu D."/>
            <person name="Melake-Berhan A."/>
            <person name="Jones K.M."/>
            <person name="Redman J."/>
            <person name="Chen G."/>
            <person name="Cahoon E.B."/>
            <person name="Gedil M."/>
            <person name="Stanke M."/>
            <person name="Haas B.J."/>
            <person name="Wortman J.R."/>
            <person name="Fraser-Liggett C.M."/>
            <person name="Ravel J."/>
            <person name="Rabinowicz P.D."/>
        </authorList>
    </citation>
    <scope>NUCLEOTIDE SEQUENCE [LARGE SCALE GENOMIC DNA]</scope>
    <source>
        <strain evidence="3">cv. Hale</strain>
    </source>
</reference>
<feature type="transmembrane region" description="Helical" evidence="1">
    <location>
        <begin position="49"/>
        <end position="68"/>
    </location>
</feature>
<accession>B9RNA1</accession>
<keyword evidence="1" id="KW-1133">Transmembrane helix</keyword>
<evidence type="ECO:0000256" key="1">
    <source>
        <dbReference type="SAM" id="Phobius"/>
    </source>
</evidence>
<dbReference type="AlphaFoldDB" id="B9RNA1"/>
<sequence length="250" mass="27792">MQGLVAFKYYRLPCFLLPNRLPTSSSPKRVVLKPYCSLRKQSSASLRNTWPSVALSLFGSGFFLGPLIDGLHSRVNLVVYQTGSVDIGPLHTNIWVPPLLGLFYSTVGLTQLFLDERAPSKIQEANAEKVVATLVALLLFMELSAEMYEAGIPDNIEAYILFAAAEVIWLFLDRTRVGFTLASIIGLGCPLAEIPIMRFFHLWSYPHANIEILGQGLVTWTITCYFVYTPFLISLARWLQSVIAAADESA</sequence>
<dbReference type="Proteomes" id="UP000008311">
    <property type="component" value="Unassembled WGS sequence"/>
</dbReference>
<gene>
    <name evidence="2" type="ORF">RCOM_1345930</name>
</gene>
<feature type="transmembrane region" description="Helical" evidence="1">
    <location>
        <begin position="126"/>
        <end position="144"/>
    </location>
</feature>
<keyword evidence="3" id="KW-1185">Reference proteome</keyword>
<feature type="transmembrane region" description="Helical" evidence="1">
    <location>
        <begin position="94"/>
        <end position="114"/>
    </location>
</feature>
<dbReference type="STRING" id="3988.B9RNA1"/>
<keyword evidence="1" id="KW-0812">Transmembrane</keyword>